<name>A0A0P6X3B2_9CHLR</name>
<evidence type="ECO:0000256" key="4">
    <source>
        <dbReference type="SAM" id="Phobius"/>
    </source>
</evidence>
<comment type="caution">
    <text evidence="6">The sequence shown here is derived from an EMBL/GenBank/DDBJ whole genome shotgun (WGS) entry which is preliminary data.</text>
</comment>
<keyword evidence="4" id="KW-1133">Transmembrane helix</keyword>
<evidence type="ECO:0000313" key="6">
    <source>
        <dbReference type="EMBL" id="KPL75644.1"/>
    </source>
</evidence>
<accession>A0A0P6X3B2</accession>
<feature type="transmembrane region" description="Helical" evidence="4">
    <location>
        <begin position="229"/>
        <end position="250"/>
    </location>
</feature>
<feature type="domain" description="Ketoreductase" evidence="5">
    <location>
        <begin position="3"/>
        <end position="187"/>
    </location>
</feature>
<dbReference type="SMART" id="SM00822">
    <property type="entry name" value="PKS_KR"/>
    <property type="match status" value="1"/>
</dbReference>
<dbReference type="PRINTS" id="PR00081">
    <property type="entry name" value="GDHRDH"/>
</dbReference>
<dbReference type="Proteomes" id="UP000050501">
    <property type="component" value="Unassembled WGS sequence"/>
</dbReference>
<evidence type="ECO:0000259" key="5">
    <source>
        <dbReference type="SMART" id="SM00822"/>
    </source>
</evidence>
<dbReference type="RefSeq" id="WP_062417080.1">
    <property type="nucleotide sequence ID" value="NZ_DF967974.1"/>
</dbReference>
<evidence type="ECO:0000256" key="2">
    <source>
        <dbReference type="ARBA" id="ARBA00006484"/>
    </source>
</evidence>
<dbReference type="Pfam" id="PF00106">
    <property type="entry name" value="adh_short"/>
    <property type="match status" value="1"/>
</dbReference>
<dbReference type="PANTHER" id="PTHR43899">
    <property type="entry name" value="RH59310P"/>
    <property type="match status" value="1"/>
</dbReference>
<dbReference type="EMBL" id="LGCM01000065">
    <property type="protein sequence ID" value="KPL75644.1"/>
    <property type="molecule type" value="Genomic_DNA"/>
</dbReference>
<dbReference type="InterPro" id="IPR051019">
    <property type="entry name" value="VLCFA-Steroid_DH"/>
</dbReference>
<comment type="subcellular location">
    <subcellularLocation>
        <location evidence="1">Endoplasmic reticulum</location>
    </subcellularLocation>
</comment>
<dbReference type="GO" id="GO:0016491">
    <property type="term" value="F:oxidoreductase activity"/>
    <property type="evidence" value="ECO:0007669"/>
    <property type="project" value="UniProtKB-KW"/>
</dbReference>
<gene>
    <name evidence="6" type="ORF">ADN01_17560</name>
</gene>
<dbReference type="InterPro" id="IPR020904">
    <property type="entry name" value="Sc_DH/Rdtase_CS"/>
</dbReference>
<dbReference type="InterPro" id="IPR036291">
    <property type="entry name" value="NAD(P)-bd_dom_sf"/>
</dbReference>
<evidence type="ECO:0000313" key="7">
    <source>
        <dbReference type="Proteomes" id="UP000050501"/>
    </source>
</evidence>
<dbReference type="PANTHER" id="PTHR43899:SF13">
    <property type="entry name" value="RH59310P"/>
    <property type="match status" value="1"/>
</dbReference>
<sequence length="273" mass="30309">MPSYILITGALGGIGTRMARELALRGYSLWLVDQRPDEQAFAAEIQRIYGVETRFTALDVTNVAARADFLQAQAAAGARFCGLIHIAGRDFEGAFLEKSRDQIVYLSRLIIEANLDLTHGILSLRDPDRRFLLISISSLAGFFPMPYKATYAAAKRFLLDFSRALHEEIREFADVLAVCPAGLPTTAESRRKIAAQGFWGRVTTVDTDRVVRRAVELALRGRSVYVPGVLNQIFAALGGLLPPAWVALWVGRRWRSAQQKVRAMLQTQDGQET</sequence>
<dbReference type="AlphaFoldDB" id="A0A0P6X3B2"/>
<keyword evidence="4" id="KW-0812">Transmembrane</keyword>
<keyword evidence="4" id="KW-0472">Membrane</keyword>
<dbReference type="STRING" id="229921.ADN01_17560"/>
<dbReference type="InterPro" id="IPR002347">
    <property type="entry name" value="SDR_fam"/>
</dbReference>
<keyword evidence="3" id="KW-0560">Oxidoreductase</keyword>
<reference evidence="6 7" key="1">
    <citation type="submission" date="2015-07" db="EMBL/GenBank/DDBJ databases">
        <title>Genome sequence of Levilinea saccharolytica DSM 16555.</title>
        <authorList>
            <person name="Hemp J."/>
            <person name="Ward L.M."/>
            <person name="Pace L.A."/>
            <person name="Fischer W.W."/>
        </authorList>
    </citation>
    <scope>NUCLEOTIDE SEQUENCE [LARGE SCALE GENOMIC DNA]</scope>
    <source>
        <strain evidence="6 7">KIBI-1</strain>
    </source>
</reference>
<keyword evidence="7" id="KW-1185">Reference proteome</keyword>
<evidence type="ECO:0000256" key="3">
    <source>
        <dbReference type="ARBA" id="ARBA00023002"/>
    </source>
</evidence>
<dbReference type="Gene3D" id="3.40.50.720">
    <property type="entry name" value="NAD(P)-binding Rossmann-like Domain"/>
    <property type="match status" value="1"/>
</dbReference>
<proteinExistence type="inferred from homology"/>
<evidence type="ECO:0000256" key="1">
    <source>
        <dbReference type="ARBA" id="ARBA00004240"/>
    </source>
</evidence>
<protein>
    <recommendedName>
        <fullName evidence="5">Ketoreductase domain-containing protein</fullName>
    </recommendedName>
</protein>
<dbReference type="SUPFAM" id="SSF51735">
    <property type="entry name" value="NAD(P)-binding Rossmann-fold domains"/>
    <property type="match status" value="1"/>
</dbReference>
<comment type="similarity">
    <text evidence="2">Belongs to the short-chain dehydrogenases/reductases (SDR) family.</text>
</comment>
<dbReference type="PROSITE" id="PS00061">
    <property type="entry name" value="ADH_SHORT"/>
    <property type="match status" value="1"/>
</dbReference>
<organism evidence="6 7">
    <name type="scientific">Levilinea saccharolytica</name>
    <dbReference type="NCBI Taxonomy" id="229921"/>
    <lineage>
        <taxon>Bacteria</taxon>
        <taxon>Bacillati</taxon>
        <taxon>Chloroflexota</taxon>
        <taxon>Anaerolineae</taxon>
        <taxon>Anaerolineales</taxon>
        <taxon>Anaerolineaceae</taxon>
        <taxon>Levilinea</taxon>
    </lineage>
</organism>
<dbReference type="InterPro" id="IPR057326">
    <property type="entry name" value="KR_dom"/>
</dbReference>